<evidence type="ECO:0000313" key="4">
    <source>
        <dbReference type="Proteomes" id="UP000177043"/>
    </source>
</evidence>
<protein>
    <submittedName>
        <fullName evidence="3">Uncharacterized protein</fullName>
    </submittedName>
</protein>
<keyword evidence="2" id="KW-0812">Transmembrane</keyword>
<dbReference type="STRING" id="1802438.A2571_00080"/>
<reference evidence="3 4" key="1">
    <citation type="journal article" date="2016" name="Nat. Commun.">
        <title>Thousands of microbial genomes shed light on interconnected biogeochemical processes in an aquifer system.</title>
        <authorList>
            <person name="Anantharaman K."/>
            <person name="Brown C.T."/>
            <person name="Hug L.A."/>
            <person name="Sharon I."/>
            <person name="Castelle C.J."/>
            <person name="Probst A.J."/>
            <person name="Thomas B.C."/>
            <person name="Singh A."/>
            <person name="Wilkins M.J."/>
            <person name="Karaoz U."/>
            <person name="Brodie E.L."/>
            <person name="Williams K.H."/>
            <person name="Hubbard S.S."/>
            <person name="Banfield J.F."/>
        </authorList>
    </citation>
    <scope>NUCLEOTIDE SEQUENCE [LARGE SCALE GENOMIC DNA]</scope>
</reference>
<evidence type="ECO:0000256" key="2">
    <source>
        <dbReference type="SAM" id="Phobius"/>
    </source>
</evidence>
<dbReference type="AlphaFoldDB" id="A0A1G2QEC9"/>
<feature type="transmembrane region" description="Helical" evidence="2">
    <location>
        <begin position="12"/>
        <end position="35"/>
    </location>
</feature>
<accession>A0A1G2QEC9</accession>
<keyword evidence="2" id="KW-0472">Membrane</keyword>
<evidence type="ECO:0000256" key="1">
    <source>
        <dbReference type="SAM" id="MobiDB-lite"/>
    </source>
</evidence>
<dbReference type="Proteomes" id="UP000177043">
    <property type="component" value="Unassembled WGS sequence"/>
</dbReference>
<sequence length="73" mass="7616">METSKFSGEGDYPVGVAIGVIIAVFVAVIIFMIGLPEVASNDFLGEGQEVTNTSEEADYTPAIPIPGEGVKLN</sequence>
<organism evidence="3 4">
    <name type="scientific">Candidatus Vogelbacteria bacterium RIFOXYD1_FULL_44_32</name>
    <dbReference type="NCBI Taxonomy" id="1802438"/>
    <lineage>
        <taxon>Bacteria</taxon>
        <taxon>Candidatus Vogeliibacteriota</taxon>
    </lineage>
</organism>
<name>A0A1G2QEC9_9BACT</name>
<keyword evidence="2" id="KW-1133">Transmembrane helix</keyword>
<gene>
    <name evidence="3" type="ORF">A2571_00080</name>
</gene>
<feature type="region of interest" description="Disordered" evidence="1">
    <location>
        <begin position="50"/>
        <end position="73"/>
    </location>
</feature>
<evidence type="ECO:0000313" key="3">
    <source>
        <dbReference type="EMBL" id="OHA58773.1"/>
    </source>
</evidence>
<dbReference type="EMBL" id="MHTJ01000002">
    <property type="protein sequence ID" value="OHA58773.1"/>
    <property type="molecule type" value="Genomic_DNA"/>
</dbReference>
<proteinExistence type="predicted"/>
<comment type="caution">
    <text evidence="3">The sequence shown here is derived from an EMBL/GenBank/DDBJ whole genome shotgun (WGS) entry which is preliminary data.</text>
</comment>